<dbReference type="Proteomes" id="UP000078389">
    <property type="component" value="Unassembled WGS sequence"/>
</dbReference>
<evidence type="ECO:0000313" key="6">
    <source>
        <dbReference type="EMBL" id="OAM73473.1"/>
    </source>
</evidence>
<accession>A0A178HKU3</accession>
<evidence type="ECO:0000256" key="1">
    <source>
        <dbReference type="ARBA" id="ARBA00008857"/>
    </source>
</evidence>
<dbReference type="InterPro" id="IPR013762">
    <property type="entry name" value="Integrase-like_cat_sf"/>
</dbReference>
<dbReference type="PANTHER" id="PTHR30349">
    <property type="entry name" value="PHAGE INTEGRASE-RELATED"/>
    <property type="match status" value="1"/>
</dbReference>
<dbReference type="STRING" id="1770058.A3840_18020"/>
<comment type="caution">
    <text evidence="6">The sequence shown here is derived from an EMBL/GenBank/DDBJ whole genome shotgun (WGS) entry which is preliminary data.</text>
</comment>
<dbReference type="AlphaFoldDB" id="A0A178HKU3"/>
<evidence type="ECO:0000256" key="4">
    <source>
        <dbReference type="ARBA" id="ARBA00023172"/>
    </source>
</evidence>
<evidence type="ECO:0000256" key="3">
    <source>
        <dbReference type="ARBA" id="ARBA00023125"/>
    </source>
</evidence>
<organism evidence="6 7">
    <name type="scientific">Devosia elaeis</name>
    <dbReference type="NCBI Taxonomy" id="1770058"/>
    <lineage>
        <taxon>Bacteria</taxon>
        <taxon>Pseudomonadati</taxon>
        <taxon>Pseudomonadota</taxon>
        <taxon>Alphaproteobacteria</taxon>
        <taxon>Hyphomicrobiales</taxon>
        <taxon>Devosiaceae</taxon>
        <taxon>Devosia</taxon>
    </lineage>
</organism>
<proteinExistence type="inferred from homology"/>
<feature type="domain" description="Tyr recombinase" evidence="5">
    <location>
        <begin position="327"/>
        <end position="531"/>
    </location>
</feature>
<dbReference type="InterPro" id="IPR011010">
    <property type="entry name" value="DNA_brk_join_enz"/>
</dbReference>
<keyword evidence="3" id="KW-0238">DNA-binding</keyword>
<keyword evidence="2" id="KW-0229">DNA integration</keyword>
<dbReference type="SUPFAM" id="SSF56349">
    <property type="entry name" value="DNA breaking-rejoining enzymes"/>
    <property type="match status" value="1"/>
</dbReference>
<dbReference type="Gene3D" id="1.10.150.130">
    <property type="match status" value="1"/>
</dbReference>
<dbReference type="Gene3D" id="1.10.443.10">
    <property type="entry name" value="Intergrase catalytic core"/>
    <property type="match status" value="1"/>
</dbReference>
<dbReference type="OrthoDB" id="9784724at2"/>
<evidence type="ECO:0000259" key="5">
    <source>
        <dbReference type="PROSITE" id="PS51898"/>
    </source>
</evidence>
<dbReference type="GO" id="GO:0006310">
    <property type="term" value="P:DNA recombination"/>
    <property type="evidence" value="ECO:0007669"/>
    <property type="project" value="UniProtKB-KW"/>
</dbReference>
<keyword evidence="4" id="KW-0233">DNA recombination</keyword>
<name>A0A178HKU3_9HYPH</name>
<sequence>MTLTMPTLSRAKNGDYFARKGIPADVRDAYQRAYGVRQEERFRLPSGKPPGEVKAAYADWVGQIEGRIAALRAAASGEPVELSRRQLDELAGRWYDWFIHQHAEDDTPAAVWDYHYARYEQVQKHANGDLGDQGGEEAERGAHHAARVRAIVQELSRLATFMADEGLVLSALSHNTLVDTLERDLVAAIAYLRRRAGGDHRPDKHRERFPQATTVVPSNVKLSGWNAWDAFEAWVKERQPAVATVNRWRVVFMDLNDFLGKRDIALMTDDEAVAWKDTLTAKNAGGRTINEIWITGARTVFNWVKRQKKIASNPFDGVKVAVARSGPTKGKFQEEDAETILKATLQPQGPRTSEHLRLVVRWVPWLCAYTGARSGEMTQLRKQDIEQHRDGFWLLHITPDAGTVKGSMPRTVVLHDHLIEQGFLDFVKRAKPGPLFYDPKAVKTDKLIDPLNPPRPPYVIMRQKLADWVRKQGVTDPGVGPNHGWRHTFKRRASRAKIEERIRDAFCGHTDPKVGRIYELPDIEELAEAIKDFPRYPVATPKNP</sequence>
<dbReference type="InterPro" id="IPR010998">
    <property type="entry name" value="Integrase_recombinase_N"/>
</dbReference>
<dbReference type="GO" id="GO:0003677">
    <property type="term" value="F:DNA binding"/>
    <property type="evidence" value="ECO:0007669"/>
    <property type="project" value="UniProtKB-KW"/>
</dbReference>
<keyword evidence="7" id="KW-1185">Reference proteome</keyword>
<evidence type="ECO:0000256" key="2">
    <source>
        <dbReference type="ARBA" id="ARBA00022908"/>
    </source>
</evidence>
<comment type="similarity">
    <text evidence="1">Belongs to the 'phage' integrase family.</text>
</comment>
<dbReference type="PROSITE" id="PS51898">
    <property type="entry name" value="TYR_RECOMBINASE"/>
    <property type="match status" value="1"/>
</dbReference>
<dbReference type="GO" id="GO:0015074">
    <property type="term" value="P:DNA integration"/>
    <property type="evidence" value="ECO:0007669"/>
    <property type="project" value="UniProtKB-KW"/>
</dbReference>
<dbReference type="RefSeq" id="WP_067460313.1">
    <property type="nucleotide sequence ID" value="NZ_LVVY01000137.1"/>
</dbReference>
<reference evidence="6 7" key="1">
    <citation type="submission" date="2016-03" db="EMBL/GenBank/DDBJ databases">
        <title>Genome sequencing of Devosia sp. S37.</title>
        <authorList>
            <person name="Mohd Nor M."/>
        </authorList>
    </citation>
    <scope>NUCLEOTIDE SEQUENCE [LARGE SCALE GENOMIC DNA]</scope>
    <source>
        <strain evidence="6 7">S37</strain>
    </source>
</reference>
<protein>
    <recommendedName>
        <fullName evidence="5">Tyr recombinase domain-containing protein</fullName>
    </recommendedName>
</protein>
<dbReference type="InterPro" id="IPR050090">
    <property type="entry name" value="Tyrosine_recombinase_XerCD"/>
</dbReference>
<dbReference type="PANTHER" id="PTHR30349:SF41">
    <property type="entry name" value="INTEGRASE_RECOMBINASE PROTEIN MJ0367-RELATED"/>
    <property type="match status" value="1"/>
</dbReference>
<dbReference type="EMBL" id="LVVY01000137">
    <property type="protein sequence ID" value="OAM73473.1"/>
    <property type="molecule type" value="Genomic_DNA"/>
</dbReference>
<dbReference type="InterPro" id="IPR002104">
    <property type="entry name" value="Integrase_catalytic"/>
</dbReference>
<gene>
    <name evidence="6" type="ORF">A3840_18020</name>
</gene>
<evidence type="ECO:0000313" key="7">
    <source>
        <dbReference type="Proteomes" id="UP000078389"/>
    </source>
</evidence>